<dbReference type="PROSITE" id="PS00622">
    <property type="entry name" value="HTH_LUXR_1"/>
    <property type="match status" value="1"/>
</dbReference>
<comment type="caution">
    <text evidence="7">The sequence shown here is derived from an EMBL/GenBank/DDBJ whole genome shotgun (WGS) entry which is preliminary data.</text>
</comment>
<dbReference type="PANTHER" id="PTHR44688">
    <property type="entry name" value="DNA-BINDING TRANSCRIPTIONAL ACTIVATOR DEVR_DOSR"/>
    <property type="match status" value="1"/>
</dbReference>
<gene>
    <name evidence="7" type="ORF">ACJ41P_29365</name>
</gene>
<keyword evidence="1" id="KW-0805">Transcription regulation</keyword>
<evidence type="ECO:0000256" key="1">
    <source>
        <dbReference type="ARBA" id="ARBA00023015"/>
    </source>
</evidence>
<dbReference type="InterPro" id="IPR016032">
    <property type="entry name" value="Sig_transdc_resp-reg_C-effctor"/>
</dbReference>
<dbReference type="SMART" id="SM00421">
    <property type="entry name" value="HTH_LUXR"/>
    <property type="match status" value="1"/>
</dbReference>
<evidence type="ECO:0000259" key="5">
    <source>
        <dbReference type="PROSITE" id="PS50043"/>
    </source>
</evidence>
<evidence type="ECO:0000313" key="7">
    <source>
        <dbReference type="EMBL" id="MFL7905272.1"/>
    </source>
</evidence>
<evidence type="ECO:0000256" key="3">
    <source>
        <dbReference type="ARBA" id="ARBA00023163"/>
    </source>
</evidence>
<dbReference type="SUPFAM" id="SSF46894">
    <property type="entry name" value="C-terminal effector domain of the bipartite response regulators"/>
    <property type="match status" value="1"/>
</dbReference>
<evidence type="ECO:0000256" key="2">
    <source>
        <dbReference type="ARBA" id="ARBA00023125"/>
    </source>
</evidence>
<dbReference type="PRINTS" id="PR00038">
    <property type="entry name" value="HTHLUXR"/>
</dbReference>
<protein>
    <submittedName>
        <fullName evidence="7">Response regulator transcription factor</fullName>
    </submittedName>
</protein>
<keyword evidence="3" id="KW-0804">Transcription</keyword>
<dbReference type="CDD" id="cd17537">
    <property type="entry name" value="REC_FixJ"/>
    <property type="match status" value="1"/>
</dbReference>
<evidence type="ECO:0000313" key="8">
    <source>
        <dbReference type="Proteomes" id="UP001628281"/>
    </source>
</evidence>
<keyword evidence="8" id="KW-1185">Reference proteome</keyword>
<sequence>MRPESPLPPELPPSDMTVFVLDDDEAVRDSVVILLECEGFRVESFASPLAFLESDAPSRPGCLLVDVRMPQMSGLDVQERLVQEGRGLPVIVMTGHADVPLAVRAMKAGAIDFVEKPFDEQALIGSVKAALARAVPPTAPQAAQAPAPAPAAPAVSPEVLERLSSLTPRERDVLQWLVEGKSNKVIAFELSISPRTVEIHRARVMEKMRADSLPSLVRMALAAGITPKGE</sequence>
<dbReference type="InterPro" id="IPR036388">
    <property type="entry name" value="WH-like_DNA-bd_sf"/>
</dbReference>
<dbReference type="PANTHER" id="PTHR44688:SF16">
    <property type="entry name" value="DNA-BINDING TRANSCRIPTIONAL ACTIVATOR DEVR_DOSR"/>
    <property type="match status" value="1"/>
</dbReference>
<keyword evidence="4" id="KW-0597">Phosphoprotein</keyword>
<organism evidence="7 8">
    <name type="scientific">Azospirillum argentinense</name>
    <dbReference type="NCBI Taxonomy" id="2970906"/>
    <lineage>
        <taxon>Bacteria</taxon>
        <taxon>Pseudomonadati</taxon>
        <taxon>Pseudomonadota</taxon>
        <taxon>Alphaproteobacteria</taxon>
        <taxon>Rhodospirillales</taxon>
        <taxon>Azospirillaceae</taxon>
        <taxon>Azospirillum</taxon>
    </lineage>
</organism>
<dbReference type="SUPFAM" id="SSF52172">
    <property type="entry name" value="CheY-like"/>
    <property type="match status" value="1"/>
</dbReference>
<feature type="domain" description="Response regulatory" evidence="6">
    <location>
        <begin position="17"/>
        <end position="131"/>
    </location>
</feature>
<dbReference type="InterPro" id="IPR011006">
    <property type="entry name" value="CheY-like_superfamily"/>
</dbReference>
<evidence type="ECO:0000259" key="6">
    <source>
        <dbReference type="PROSITE" id="PS50110"/>
    </source>
</evidence>
<dbReference type="Gene3D" id="3.40.50.2300">
    <property type="match status" value="1"/>
</dbReference>
<dbReference type="InterPro" id="IPR001789">
    <property type="entry name" value="Sig_transdc_resp-reg_receiver"/>
</dbReference>
<feature type="domain" description="HTH luxR-type" evidence="5">
    <location>
        <begin position="159"/>
        <end position="224"/>
    </location>
</feature>
<proteinExistence type="predicted"/>
<dbReference type="SMART" id="SM00448">
    <property type="entry name" value="REC"/>
    <property type="match status" value="1"/>
</dbReference>
<keyword evidence="2" id="KW-0238">DNA-binding</keyword>
<evidence type="ECO:0000256" key="4">
    <source>
        <dbReference type="PROSITE-ProRule" id="PRU00169"/>
    </source>
</evidence>
<dbReference type="PROSITE" id="PS50043">
    <property type="entry name" value="HTH_LUXR_2"/>
    <property type="match status" value="1"/>
</dbReference>
<dbReference type="PROSITE" id="PS50110">
    <property type="entry name" value="RESPONSE_REGULATORY"/>
    <property type="match status" value="1"/>
</dbReference>
<dbReference type="Gene3D" id="1.10.10.10">
    <property type="entry name" value="Winged helix-like DNA-binding domain superfamily/Winged helix DNA-binding domain"/>
    <property type="match status" value="1"/>
</dbReference>
<dbReference type="Pfam" id="PF00072">
    <property type="entry name" value="Response_reg"/>
    <property type="match status" value="1"/>
</dbReference>
<feature type="modified residue" description="4-aspartylphosphate" evidence="4">
    <location>
        <position position="66"/>
    </location>
</feature>
<dbReference type="Proteomes" id="UP001628281">
    <property type="component" value="Unassembled WGS sequence"/>
</dbReference>
<dbReference type="Pfam" id="PF00196">
    <property type="entry name" value="GerE"/>
    <property type="match status" value="1"/>
</dbReference>
<dbReference type="CDD" id="cd06170">
    <property type="entry name" value="LuxR_C_like"/>
    <property type="match status" value="1"/>
</dbReference>
<dbReference type="InterPro" id="IPR000792">
    <property type="entry name" value="Tscrpt_reg_LuxR_C"/>
</dbReference>
<accession>A0ABW8VFR6</accession>
<name>A0ABW8VFR6_9PROT</name>
<reference evidence="7 8" key="1">
    <citation type="submission" date="2024-11" db="EMBL/GenBank/DDBJ databases">
        <title>Draft genome sequences of two bacteria associated to sugarcane roots in Colombia.</title>
        <authorList>
            <person name="Pardo-Diaz S."/>
            <person name="Masmela-Mendoza J."/>
            <person name="Delgadillo-Duran P."/>
            <person name="Bautista E.J."/>
            <person name="Rojas-Tapias D.F."/>
        </authorList>
    </citation>
    <scope>NUCLEOTIDE SEQUENCE [LARGE SCALE GENOMIC DNA]</scope>
    <source>
        <strain evidence="7 8">Ap18</strain>
    </source>
</reference>
<dbReference type="EMBL" id="JBJLSN010000073">
    <property type="protein sequence ID" value="MFL7905272.1"/>
    <property type="molecule type" value="Genomic_DNA"/>
</dbReference>